<feature type="transmembrane region" description="Helical" evidence="8">
    <location>
        <begin position="101"/>
        <end position="120"/>
    </location>
</feature>
<dbReference type="InterPro" id="IPR000223">
    <property type="entry name" value="Pept_S26A_signal_pept_1"/>
</dbReference>
<dbReference type="CDD" id="cd06530">
    <property type="entry name" value="S26_SPase_I"/>
    <property type="match status" value="1"/>
</dbReference>
<accession>A0AA87PZZ6</accession>
<dbReference type="GO" id="GO:0004252">
    <property type="term" value="F:serine-type endopeptidase activity"/>
    <property type="evidence" value="ECO:0007669"/>
    <property type="project" value="InterPro"/>
</dbReference>
<dbReference type="InterPro" id="IPR019758">
    <property type="entry name" value="Pept_S26A_signal_pept_1_CS"/>
</dbReference>
<keyword evidence="8" id="KW-1133">Transmembrane helix</keyword>
<keyword evidence="8" id="KW-0812">Transmembrane</keyword>
<evidence type="ECO:0000259" key="10">
    <source>
        <dbReference type="Pfam" id="PF10502"/>
    </source>
</evidence>
<comment type="similarity">
    <text evidence="2 9">Belongs to the peptidase S26 family.</text>
</comment>
<proteinExistence type="inferred from homology"/>
<evidence type="ECO:0000256" key="6">
    <source>
        <dbReference type="ARBA" id="ARBA00022801"/>
    </source>
</evidence>
<gene>
    <name evidence="11" type="ORF">RRH01S_04_04530</name>
</gene>
<keyword evidence="8" id="KW-0472">Membrane</keyword>
<evidence type="ECO:0000256" key="1">
    <source>
        <dbReference type="ARBA" id="ARBA00000677"/>
    </source>
</evidence>
<dbReference type="Gene3D" id="2.10.109.10">
    <property type="entry name" value="Umud Fragment, subunit A"/>
    <property type="match status" value="1"/>
</dbReference>
<dbReference type="InterPro" id="IPR036286">
    <property type="entry name" value="LexA/Signal_pep-like_sf"/>
</dbReference>
<feature type="transmembrane region" description="Helical" evidence="8">
    <location>
        <begin position="62"/>
        <end position="81"/>
    </location>
</feature>
<dbReference type="Pfam" id="PF10502">
    <property type="entry name" value="Peptidase_S26"/>
    <property type="match status" value="1"/>
</dbReference>
<dbReference type="Proteomes" id="UP000026941">
    <property type="component" value="Unassembled WGS sequence"/>
</dbReference>
<comment type="catalytic activity">
    <reaction evidence="1 8">
        <text>Cleavage of hydrophobic, N-terminal signal or leader sequences from secreted and periplasmic proteins.</text>
        <dbReference type="EC" id="3.4.21.89"/>
    </reaction>
</comment>
<feature type="transmembrane region" description="Helical" evidence="8">
    <location>
        <begin position="37"/>
        <end position="55"/>
    </location>
</feature>
<dbReference type="PROSITE" id="PS00760">
    <property type="entry name" value="SPASE_I_2"/>
    <property type="match status" value="1"/>
</dbReference>
<reference evidence="11 12" key="1">
    <citation type="submission" date="2014-05" db="EMBL/GenBank/DDBJ databases">
        <title>Whole genome shotgun sequence of Rhizobium rhizogenes NBRC 13257.</title>
        <authorList>
            <person name="Katano-Makiyama Y."/>
            <person name="Hosoyama A."/>
            <person name="Hashimoto M."/>
            <person name="Hosoyama Y."/>
            <person name="Noguchi M."/>
            <person name="Tsuchikane K."/>
            <person name="Kimura A."/>
            <person name="Ohji S."/>
            <person name="Ichikawa N."/>
            <person name="Yamazoe A."/>
            <person name="Fujita N."/>
        </authorList>
    </citation>
    <scope>NUCLEOTIDE SEQUENCE [LARGE SCALE GENOMIC DNA]</scope>
    <source>
        <strain evidence="11 12">NBRC 13257</strain>
    </source>
</reference>
<evidence type="ECO:0000256" key="4">
    <source>
        <dbReference type="ARBA" id="ARBA00019232"/>
    </source>
</evidence>
<dbReference type="InterPro" id="IPR019757">
    <property type="entry name" value="Pept_S26A_signal_pept_1_Lys-AS"/>
</dbReference>
<keyword evidence="5 8" id="KW-0645">Protease</keyword>
<dbReference type="PANTHER" id="PTHR43390">
    <property type="entry name" value="SIGNAL PEPTIDASE I"/>
    <property type="match status" value="1"/>
</dbReference>
<dbReference type="InterPro" id="IPR019756">
    <property type="entry name" value="Pept_S26A_signal_pept_1_Ser-AS"/>
</dbReference>
<dbReference type="GO" id="GO:0009003">
    <property type="term" value="F:signal peptidase activity"/>
    <property type="evidence" value="ECO:0007669"/>
    <property type="project" value="UniProtKB-EC"/>
</dbReference>
<name>A0AA87PZZ6_RHIRH</name>
<comment type="subcellular location">
    <subcellularLocation>
        <location evidence="9">Membrane</location>
        <topology evidence="9">Single-pass type II membrane protein</topology>
    </subcellularLocation>
</comment>
<keyword evidence="6 8" id="KW-0378">Hydrolase</keyword>
<dbReference type="PRINTS" id="PR00727">
    <property type="entry name" value="LEADERPTASE"/>
</dbReference>
<dbReference type="NCBIfam" id="TIGR02227">
    <property type="entry name" value="sigpep_I_bact"/>
    <property type="match status" value="1"/>
</dbReference>
<evidence type="ECO:0000256" key="7">
    <source>
        <dbReference type="PIRSR" id="PIRSR600223-1"/>
    </source>
</evidence>
<sequence length="317" mass="35677">MRFIRFFRDRRPLAAAIIGLVLGPAMVMAYLGKGRLAVAYLLLSNLAVFFAVFALPQLTLMAAAAVAAACFHLLGCIHGYLLARRGTVDWQYRWFSRWYNIFLFFWLLPIVVALLIRSFVAQPFTIPSGSMMPTLTPGDYAFVTKFNYGYGRYSFPYRVDWIPLKMFGAKPERGDVVLFAYPPAPEVDYVKRVIGLPGDHVQMKGGILFINGQAVPRDAEGTITSTYSMEPGVLPVFGEVLDNGIRYRTLDLSPNSRADNTGEYSVPEGHYFVMGDNRDNSNDSRFDVGFVPEANIYGKFWLLFHRVGTKTGWSLVR</sequence>
<dbReference type="GO" id="GO:0016020">
    <property type="term" value="C:membrane"/>
    <property type="evidence" value="ECO:0007669"/>
    <property type="project" value="UniProtKB-SubCell"/>
</dbReference>
<evidence type="ECO:0000256" key="3">
    <source>
        <dbReference type="ARBA" id="ARBA00013208"/>
    </source>
</evidence>
<evidence type="ECO:0000256" key="2">
    <source>
        <dbReference type="ARBA" id="ARBA00009370"/>
    </source>
</evidence>
<comment type="caution">
    <text evidence="9">Lacks conserved residue(s) required for the propagation of feature annotation.</text>
</comment>
<dbReference type="RefSeq" id="WP_052365202.1">
    <property type="nucleotide sequence ID" value="NZ_BAYX01000004.1"/>
</dbReference>
<dbReference type="InterPro" id="IPR019533">
    <property type="entry name" value="Peptidase_S26"/>
</dbReference>
<dbReference type="PANTHER" id="PTHR43390:SF1">
    <property type="entry name" value="CHLOROPLAST PROCESSING PEPTIDASE"/>
    <property type="match status" value="1"/>
</dbReference>
<evidence type="ECO:0000256" key="9">
    <source>
        <dbReference type="RuleBase" id="RU362042"/>
    </source>
</evidence>
<dbReference type="EC" id="3.4.21.89" evidence="3 8"/>
<feature type="active site" evidence="7">
    <location>
        <position position="191"/>
    </location>
</feature>
<evidence type="ECO:0000256" key="5">
    <source>
        <dbReference type="ARBA" id="ARBA00022670"/>
    </source>
</evidence>
<feature type="domain" description="Peptidase S26" evidence="10">
    <location>
        <begin position="105"/>
        <end position="300"/>
    </location>
</feature>
<comment type="caution">
    <text evidence="11">The sequence shown here is derived from an EMBL/GenBank/DDBJ whole genome shotgun (WGS) entry which is preliminary data.</text>
</comment>
<dbReference type="PROSITE" id="PS00761">
    <property type="entry name" value="SPASE_I_3"/>
    <property type="match status" value="1"/>
</dbReference>
<organism evidence="11 12">
    <name type="scientific">Rhizobium rhizogenes NBRC 13257</name>
    <dbReference type="NCBI Taxonomy" id="1220581"/>
    <lineage>
        <taxon>Bacteria</taxon>
        <taxon>Pseudomonadati</taxon>
        <taxon>Pseudomonadota</taxon>
        <taxon>Alphaproteobacteria</taxon>
        <taxon>Hyphomicrobiales</taxon>
        <taxon>Rhizobiaceae</taxon>
        <taxon>Rhizobium/Agrobacterium group</taxon>
        <taxon>Rhizobium</taxon>
    </lineage>
</organism>
<dbReference type="EMBL" id="BAYX01000004">
    <property type="protein sequence ID" value="GAJ92898.1"/>
    <property type="molecule type" value="Genomic_DNA"/>
</dbReference>
<evidence type="ECO:0000313" key="12">
    <source>
        <dbReference type="Proteomes" id="UP000026941"/>
    </source>
</evidence>
<dbReference type="SUPFAM" id="SSF51306">
    <property type="entry name" value="LexA/Signal peptidase"/>
    <property type="match status" value="1"/>
</dbReference>
<dbReference type="PROSITE" id="PS00501">
    <property type="entry name" value="SPASE_I_1"/>
    <property type="match status" value="1"/>
</dbReference>
<protein>
    <recommendedName>
        <fullName evidence="4 8">Signal peptidase I</fullName>
        <ecNumber evidence="3 8">3.4.21.89</ecNumber>
    </recommendedName>
</protein>
<dbReference type="GO" id="GO:0006465">
    <property type="term" value="P:signal peptide processing"/>
    <property type="evidence" value="ECO:0007669"/>
    <property type="project" value="InterPro"/>
</dbReference>
<evidence type="ECO:0000313" key="11">
    <source>
        <dbReference type="EMBL" id="GAJ92898.1"/>
    </source>
</evidence>
<dbReference type="AlphaFoldDB" id="A0AA87PZZ6"/>
<feature type="active site" evidence="7">
    <location>
        <position position="130"/>
    </location>
</feature>
<evidence type="ECO:0000256" key="8">
    <source>
        <dbReference type="RuleBase" id="RU003993"/>
    </source>
</evidence>